<keyword evidence="5 8" id="KW-0812">Transmembrane</keyword>
<feature type="transmembrane region" description="Helical" evidence="8">
    <location>
        <begin position="398"/>
        <end position="421"/>
    </location>
</feature>
<evidence type="ECO:0000259" key="9">
    <source>
        <dbReference type="PROSITE" id="PS50928"/>
    </source>
</evidence>
<keyword evidence="11" id="KW-1185">Reference proteome</keyword>
<evidence type="ECO:0000256" key="2">
    <source>
        <dbReference type="ARBA" id="ARBA00022448"/>
    </source>
</evidence>
<dbReference type="PROSITE" id="PS50928">
    <property type="entry name" value="ABC_TM1"/>
    <property type="match status" value="2"/>
</dbReference>
<keyword evidence="4" id="KW-0997">Cell inner membrane</keyword>
<proteinExistence type="inferred from homology"/>
<dbReference type="InterPro" id="IPR000515">
    <property type="entry name" value="MetI-like"/>
</dbReference>
<evidence type="ECO:0000256" key="8">
    <source>
        <dbReference type="RuleBase" id="RU363032"/>
    </source>
</evidence>
<feature type="transmembrane region" description="Helical" evidence="8">
    <location>
        <begin position="242"/>
        <end position="260"/>
    </location>
</feature>
<keyword evidence="7 8" id="KW-0472">Membrane</keyword>
<evidence type="ECO:0000256" key="4">
    <source>
        <dbReference type="ARBA" id="ARBA00022519"/>
    </source>
</evidence>
<name>A0ABP9IPL3_9ACTN</name>
<feature type="domain" description="ABC transmembrane type-1" evidence="9">
    <location>
        <begin position="347"/>
        <end position="553"/>
    </location>
</feature>
<gene>
    <name evidence="10" type="ORF">GCM10023257_56030</name>
</gene>
<feature type="transmembrane region" description="Helical" evidence="8">
    <location>
        <begin position="290"/>
        <end position="316"/>
    </location>
</feature>
<dbReference type="Pfam" id="PF00528">
    <property type="entry name" value="BPD_transp_1"/>
    <property type="match status" value="2"/>
</dbReference>
<evidence type="ECO:0000256" key="6">
    <source>
        <dbReference type="ARBA" id="ARBA00022989"/>
    </source>
</evidence>
<keyword evidence="2 8" id="KW-0813">Transport</keyword>
<evidence type="ECO:0000256" key="7">
    <source>
        <dbReference type="ARBA" id="ARBA00023136"/>
    </source>
</evidence>
<organism evidence="10 11">
    <name type="scientific">Streptomyces hyderabadensis</name>
    <dbReference type="NCBI Taxonomy" id="598549"/>
    <lineage>
        <taxon>Bacteria</taxon>
        <taxon>Bacillati</taxon>
        <taxon>Actinomycetota</taxon>
        <taxon>Actinomycetes</taxon>
        <taxon>Kitasatosporales</taxon>
        <taxon>Streptomycetaceae</taxon>
        <taxon>Streptomyces</taxon>
    </lineage>
</organism>
<dbReference type="RefSeq" id="WP_226026903.1">
    <property type="nucleotide sequence ID" value="NZ_BAABIV010000028.1"/>
</dbReference>
<feature type="transmembrane region" description="Helical" evidence="8">
    <location>
        <begin position="50"/>
        <end position="71"/>
    </location>
</feature>
<evidence type="ECO:0000256" key="1">
    <source>
        <dbReference type="ARBA" id="ARBA00004429"/>
    </source>
</evidence>
<comment type="caution">
    <text evidence="10">The sequence shown here is derived from an EMBL/GenBank/DDBJ whole genome shotgun (WGS) entry which is preliminary data.</text>
</comment>
<dbReference type="EMBL" id="BAABIV010000028">
    <property type="protein sequence ID" value="GAA5003797.1"/>
    <property type="molecule type" value="Genomic_DNA"/>
</dbReference>
<accession>A0ABP9IPL3</accession>
<evidence type="ECO:0000313" key="10">
    <source>
        <dbReference type="EMBL" id="GAA5003797.1"/>
    </source>
</evidence>
<sequence>MDTLSAVLLVLIALLVIYPMARTVIGLFSATSDSGDLGIDSSLLSVLWNTLVVVGGGSILALVCGATLAWINERTDGGFRGLGDFMPVAPLLLPAVTGVLGWVVLLDPRIGLLNVLIRTLLSYVGIDLADGPIDIYSMGGMVAITGLHLVPVVYLIVSAALRNLDPAIEEASRINGAGPLRTAVRVTLPAVAPALAGAWLLGIINGIGLFSVPVILGTNARIEVLSVRIWRYLTDYPSNPDAALVLAAGMLVVILALRTVQKYLVPSGRQATIGGRGVRATRMRLGPFRLLTRLLVAGYIAAAVVLPVLGLLLVSVEPFWSMKIRWGQLSLVNYQNVLGNTQTLRSLLTSLGLAAVCATVAMLVAGFLMLYAHQRRGTGGRRRGGKRRDGQESGHKRVIDFVTSLPATIPHSLIGVSFILAFSGKPFGLYGTVFILLLAYLTMEMPYAASAAGTATSVVGNELAEASRIFGASERRTVGRILLPLVLPGLAAGWVLVFIHILGEVTASSLLSGSSNPVVGRVLLDLWGQGNFPQMTALAIVIWLISSVFVLLMLRLSNRRFARATG</sequence>
<keyword evidence="6 8" id="KW-1133">Transmembrane helix</keyword>
<comment type="subcellular location">
    <subcellularLocation>
        <location evidence="1">Cell inner membrane</location>
        <topology evidence="1">Multi-pass membrane protein</topology>
    </subcellularLocation>
    <subcellularLocation>
        <location evidence="8">Cell membrane</location>
        <topology evidence="8">Multi-pass membrane protein</topology>
    </subcellularLocation>
</comment>
<protein>
    <submittedName>
        <fullName evidence="10">Iron ABC transporter permease</fullName>
    </submittedName>
</protein>
<dbReference type="Proteomes" id="UP001500610">
    <property type="component" value="Unassembled WGS sequence"/>
</dbReference>
<evidence type="ECO:0000256" key="5">
    <source>
        <dbReference type="ARBA" id="ARBA00022692"/>
    </source>
</evidence>
<feature type="transmembrane region" description="Helical" evidence="8">
    <location>
        <begin position="190"/>
        <end position="216"/>
    </location>
</feature>
<comment type="similarity">
    <text evidence="8">Belongs to the binding-protein-dependent transport system permease family.</text>
</comment>
<dbReference type="PANTHER" id="PTHR43357:SF4">
    <property type="entry name" value="INNER MEMBRANE ABC TRANSPORTER PERMEASE PROTEIN YDCV"/>
    <property type="match status" value="1"/>
</dbReference>
<feature type="domain" description="ABC transmembrane type-1" evidence="9">
    <location>
        <begin position="47"/>
        <end position="261"/>
    </location>
</feature>
<feature type="transmembrane region" description="Helical" evidence="8">
    <location>
        <begin position="481"/>
        <end position="502"/>
    </location>
</feature>
<feature type="transmembrane region" description="Helical" evidence="8">
    <location>
        <begin position="347"/>
        <end position="372"/>
    </location>
</feature>
<reference evidence="11" key="1">
    <citation type="journal article" date="2019" name="Int. J. Syst. Evol. Microbiol.">
        <title>The Global Catalogue of Microorganisms (GCM) 10K type strain sequencing project: providing services to taxonomists for standard genome sequencing and annotation.</title>
        <authorList>
            <consortium name="The Broad Institute Genomics Platform"/>
            <consortium name="The Broad Institute Genome Sequencing Center for Infectious Disease"/>
            <person name="Wu L."/>
            <person name="Ma J."/>
        </authorList>
    </citation>
    <scope>NUCLEOTIDE SEQUENCE [LARGE SCALE GENOMIC DNA]</scope>
    <source>
        <strain evidence="11">JCM 17657</strain>
    </source>
</reference>
<feature type="transmembrane region" description="Helical" evidence="8">
    <location>
        <begin position="427"/>
        <end position="443"/>
    </location>
</feature>
<feature type="transmembrane region" description="Helical" evidence="8">
    <location>
        <begin position="532"/>
        <end position="554"/>
    </location>
</feature>
<dbReference type="InterPro" id="IPR035906">
    <property type="entry name" value="MetI-like_sf"/>
</dbReference>
<feature type="transmembrane region" description="Helical" evidence="8">
    <location>
        <begin position="83"/>
        <end position="105"/>
    </location>
</feature>
<evidence type="ECO:0000313" key="11">
    <source>
        <dbReference type="Proteomes" id="UP001500610"/>
    </source>
</evidence>
<dbReference type="CDD" id="cd06261">
    <property type="entry name" value="TM_PBP2"/>
    <property type="match status" value="2"/>
</dbReference>
<dbReference type="PANTHER" id="PTHR43357">
    <property type="entry name" value="INNER MEMBRANE ABC TRANSPORTER PERMEASE PROTEIN YDCV"/>
    <property type="match status" value="1"/>
</dbReference>
<evidence type="ECO:0000256" key="3">
    <source>
        <dbReference type="ARBA" id="ARBA00022475"/>
    </source>
</evidence>
<dbReference type="Gene3D" id="1.10.3720.10">
    <property type="entry name" value="MetI-like"/>
    <property type="match status" value="2"/>
</dbReference>
<feature type="transmembrane region" description="Helical" evidence="8">
    <location>
        <begin position="135"/>
        <end position="157"/>
    </location>
</feature>
<keyword evidence="3" id="KW-1003">Cell membrane</keyword>
<dbReference type="SUPFAM" id="SSF161098">
    <property type="entry name" value="MetI-like"/>
    <property type="match status" value="2"/>
</dbReference>